<dbReference type="AlphaFoldDB" id="A0A6N6RH70"/>
<accession>A0A6N6RH70</accession>
<feature type="signal peptide" evidence="1">
    <location>
        <begin position="1"/>
        <end position="19"/>
    </location>
</feature>
<feature type="chain" id="PRO_5026903821" description="PorT family protein" evidence="1">
    <location>
        <begin position="20"/>
        <end position="223"/>
    </location>
</feature>
<sequence length="223" mass="24526">MKTLSTLALALFSSISALAQFPETDVFVQGQFGLGNRINRTWTSSESLIGSSYAVGIGADIHILRALSIRVSGGYHANGEVAATRRYTVGQGGLFEVDSRFHSFTTNLNLGVRYWFGKLPFAIGLGGNLHSLYQGKAVSEVRVLEETNDPAIQDGTYESYITLDEKRIGFGPYAEALYRFKITDQIGLNTGLFYTYTIFPEGEDHGGFDLWSLNASIELSYSF</sequence>
<dbReference type="RefSeq" id="WP_151667707.1">
    <property type="nucleotide sequence ID" value="NZ_WBVO01000008.1"/>
</dbReference>
<reference evidence="2 3" key="1">
    <citation type="submission" date="2019-09" db="EMBL/GenBank/DDBJ databases">
        <title>Genomes of family Cryomorphaceae.</title>
        <authorList>
            <person name="Bowman J.P."/>
        </authorList>
    </citation>
    <scope>NUCLEOTIDE SEQUENCE [LARGE SCALE GENOMIC DNA]</scope>
    <source>
        <strain evidence="2 3">LMG 25704</strain>
    </source>
</reference>
<evidence type="ECO:0000313" key="3">
    <source>
        <dbReference type="Proteomes" id="UP000468650"/>
    </source>
</evidence>
<comment type="caution">
    <text evidence="2">The sequence shown here is derived from an EMBL/GenBank/DDBJ whole genome shotgun (WGS) entry which is preliminary data.</text>
</comment>
<evidence type="ECO:0000313" key="2">
    <source>
        <dbReference type="EMBL" id="KAB2808612.1"/>
    </source>
</evidence>
<protein>
    <recommendedName>
        <fullName evidence="4">PorT family protein</fullName>
    </recommendedName>
</protein>
<keyword evidence="3" id="KW-1185">Reference proteome</keyword>
<name>A0A6N6RH70_9FLAO</name>
<dbReference type="Proteomes" id="UP000468650">
    <property type="component" value="Unassembled WGS sequence"/>
</dbReference>
<evidence type="ECO:0000256" key="1">
    <source>
        <dbReference type="SAM" id="SignalP"/>
    </source>
</evidence>
<dbReference type="EMBL" id="WBVO01000008">
    <property type="protein sequence ID" value="KAB2808612.1"/>
    <property type="molecule type" value="Genomic_DNA"/>
</dbReference>
<organism evidence="2 3">
    <name type="scientific">Phaeocystidibacter luteus</name>
    <dbReference type="NCBI Taxonomy" id="911197"/>
    <lineage>
        <taxon>Bacteria</taxon>
        <taxon>Pseudomonadati</taxon>
        <taxon>Bacteroidota</taxon>
        <taxon>Flavobacteriia</taxon>
        <taxon>Flavobacteriales</taxon>
        <taxon>Phaeocystidibacteraceae</taxon>
        <taxon>Phaeocystidibacter</taxon>
    </lineage>
</organism>
<gene>
    <name evidence="2" type="ORF">F8C67_10010</name>
</gene>
<proteinExistence type="predicted"/>
<keyword evidence="1" id="KW-0732">Signal</keyword>
<evidence type="ECO:0008006" key="4">
    <source>
        <dbReference type="Google" id="ProtNLM"/>
    </source>
</evidence>